<protein>
    <recommendedName>
        <fullName evidence="3">Coenzyme PQQ synthesis protein D</fullName>
    </recommendedName>
</protein>
<dbReference type="EMBL" id="ONZF01000009">
    <property type="protein sequence ID" value="SPJ25537.1"/>
    <property type="molecule type" value="Genomic_DNA"/>
</dbReference>
<name>A0A2R8BZE0_9RHOB</name>
<dbReference type="InterPro" id="IPR008792">
    <property type="entry name" value="PQQD"/>
</dbReference>
<accession>A0A2R8BZE0</accession>
<evidence type="ECO:0000313" key="2">
    <source>
        <dbReference type="Proteomes" id="UP000244912"/>
    </source>
</evidence>
<dbReference type="Gene3D" id="1.10.10.1150">
    <property type="entry name" value="Coenzyme PQQ synthesis protein D (PqqD)"/>
    <property type="match status" value="1"/>
</dbReference>
<organism evidence="1 2">
    <name type="scientific">Palleronia abyssalis</name>
    <dbReference type="NCBI Taxonomy" id="1501240"/>
    <lineage>
        <taxon>Bacteria</taxon>
        <taxon>Pseudomonadati</taxon>
        <taxon>Pseudomonadota</taxon>
        <taxon>Alphaproteobacteria</taxon>
        <taxon>Rhodobacterales</taxon>
        <taxon>Roseobacteraceae</taxon>
        <taxon>Palleronia</taxon>
    </lineage>
</organism>
<dbReference type="Pfam" id="PF05402">
    <property type="entry name" value="PqqD"/>
    <property type="match status" value="1"/>
</dbReference>
<reference evidence="1 2" key="1">
    <citation type="submission" date="2018-03" db="EMBL/GenBank/DDBJ databases">
        <authorList>
            <person name="Keele B.F."/>
        </authorList>
    </citation>
    <scope>NUCLEOTIDE SEQUENCE [LARGE SCALE GENOMIC DNA]</scope>
    <source>
        <strain evidence="1 2">CECT 8504</strain>
    </source>
</reference>
<evidence type="ECO:0008006" key="3">
    <source>
        <dbReference type="Google" id="ProtNLM"/>
    </source>
</evidence>
<keyword evidence="2" id="KW-1185">Reference proteome</keyword>
<dbReference type="Proteomes" id="UP000244912">
    <property type="component" value="Unassembled WGS sequence"/>
</dbReference>
<dbReference type="OrthoDB" id="1495225at2"/>
<dbReference type="RefSeq" id="WP_108895332.1">
    <property type="nucleotide sequence ID" value="NZ_ONZF01000009.1"/>
</dbReference>
<gene>
    <name evidence="1" type="ORF">PAA8504_03388</name>
</gene>
<proteinExistence type="predicted"/>
<evidence type="ECO:0000313" key="1">
    <source>
        <dbReference type="EMBL" id="SPJ25537.1"/>
    </source>
</evidence>
<dbReference type="InterPro" id="IPR041881">
    <property type="entry name" value="PqqD_sf"/>
</dbReference>
<dbReference type="AlphaFoldDB" id="A0A2R8BZE0"/>
<sequence>MRYRPAPDCVACEYGDGIAILDIASNSYYTLNPVSAVIWTALAEGCDTDEIVSRIVGEYDVSPSTCRSDTERLLDDMAQRKLVEPIGGE</sequence>